<dbReference type="GO" id="GO:0003924">
    <property type="term" value="F:GTPase activity"/>
    <property type="evidence" value="ECO:0007669"/>
    <property type="project" value="InterPro"/>
</dbReference>
<dbReference type="InterPro" id="IPR000640">
    <property type="entry name" value="EFG_V-like"/>
</dbReference>
<gene>
    <name evidence="7" type="ORF">DIABBA_LOCUS11564</name>
</gene>
<dbReference type="SUPFAM" id="SSF54980">
    <property type="entry name" value="EF-G C-terminal domain-like"/>
    <property type="match status" value="2"/>
</dbReference>
<dbReference type="AlphaFoldDB" id="A0A9N9TCF2"/>
<keyword evidence="1" id="KW-0547">Nucleotide-binding</keyword>
<dbReference type="InterPro" id="IPR041095">
    <property type="entry name" value="EFG_II"/>
</dbReference>
<dbReference type="InterPro" id="IPR005225">
    <property type="entry name" value="Small_GTP-bd"/>
</dbReference>
<dbReference type="Gene3D" id="3.30.70.240">
    <property type="match status" value="1"/>
</dbReference>
<dbReference type="Gene3D" id="3.30.230.10">
    <property type="match status" value="1"/>
</dbReference>
<dbReference type="InterPro" id="IPR027417">
    <property type="entry name" value="P-loop_NTPase"/>
</dbReference>
<dbReference type="FunFam" id="3.40.50.300:FF:000514">
    <property type="entry name" value="Ribosome-releasing factor 2, mitochondrial"/>
    <property type="match status" value="1"/>
</dbReference>
<dbReference type="SUPFAM" id="SSF52540">
    <property type="entry name" value="P-loop containing nucleoside triphosphate hydrolases"/>
    <property type="match status" value="1"/>
</dbReference>
<sequence length="750" mass="84176">MNSNLRNFGLNFKRTLRKLNKHYTKINQYNTAKEIQSVSIEKIRNIGILAHIDAGKTTTTERMLFITGLIQNMGEVHRGNTVTDYMEQERERGITITSAAVTFYWKKIQFNLIDTPGHIDFTMEVEQTLNVLDGAIVVLDGTAGVEAQTLTVWRQAEKYKIPRIIYVNKMDRSNASIVLSCETIEQKLQIPYLLLQLPVIENRKLTGIIDIITMELITYGAENIKLIERIQLTEKNFPKHFEEAKLARSKLVDKLCNYDDNLADQVLISESLDNIPTTDIVKSLRTVTKNQTAVPILLGSSYKNVGVQNLMDAVILYLPAPNEKNTLFSSFEDNLCARAFKVIHNRQKGPLVFLRIYNGQIKRGQKIYNIKQDCSEQIGKLFVAYADDFKEIDSIANGNIAVVTGVKKVMSGDLITTSNNASQKAKNNILRKNKDRTMEEKDINKIFGIGVAIPEPVFFRSIEPPSASSQTHLDQALSELQREDPSLRVTYNSETGQTILAGMGELHLDIIKDRIMKQYKLEVDLGPLQIAYKETPTEKLTDTLTVETKIGSSKQFITVKLTLQPIDDLTHSNEVLKLDKSPEYASNIASIFPKHLVAVRQGVEVGLSHGPKISCPVINVQVILHYLEVGRGTSDTMITATVTQLIQKILKQVNTYILEPVMSLEVVTPEEHLSVIVADLSRRRTNINNIGMRGNSKVVLANTPLSELLGYSTILRTISSGTATFTMQFLDCTKMSPELEMLAIKSVRGF</sequence>
<feature type="domain" description="Tr-type G" evidence="6">
    <location>
        <begin position="41"/>
        <end position="322"/>
    </location>
</feature>
<dbReference type="NCBIfam" id="TIGR00231">
    <property type="entry name" value="small_GTP"/>
    <property type="match status" value="1"/>
</dbReference>
<dbReference type="InterPro" id="IPR053905">
    <property type="entry name" value="EF-G-like_DII"/>
</dbReference>
<dbReference type="PANTHER" id="PTHR43261:SF1">
    <property type="entry name" value="RIBOSOME-RELEASING FACTOR 2, MITOCHONDRIAL"/>
    <property type="match status" value="1"/>
</dbReference>
<evidence type="ECO:0000313" key="7">
    <source>
        <dbReference type="EMBL" id="CAG9838718.1"/>
    </source>
</evidence>
<dbReference type="Gene3D" id="3.40.50.300">
    <property type="entry name" value="P-loop containing nucleotide triphosphate hydrolases"/>
    <property type="match status" value="1"/>
</dbReference>
<dbReference type="Pfam" id="PF00009">
    <property type="entry name" value="GTP_EFTU"/>
    <property type="match status" value="1"/>
</dbReference>
<dbReference type="Proteomes" id="UP001153709">
    <property type="component" value="Chromosome 8"/>
</dbReference>
<dbReference type="EMBL" id="OU898283">
    <property type="protein sequence ID" value="CAG9838718.1"/>
    <property type="molecule type" value="Genomic_DNA"/>
</dbReference>
<dbReference type="GO" id="GO:0005759">
    <property type="term" value="C:mitochondrial matrix"/>
    <property type="evidence" value="ECO:0007669"/>
    <property type="project" value="UniProtKB-ARBA"/>
</dbReference>
<dbReference type="InterPro" id="IPR009000">
    <property type="entry name" value="Transl_B-barrel_sf"/>
</dbReference>
<dbReference type="SMART" id="SM00838">
    <property type="entry name" value="EFG_C"/>
    <property type="match status" value="1"/>
</dbReference>
<evidence type="ECO:0000313" key="8">
    <source>
        <dbReference type="Proteomes" id="UP001153709"/>
    </source>
</evidence>
<accession>A0A9N9TCF2</accession>
<dbReference type="SUPFAM" id="SSF54211">
    <property type="entry name" value="Ribosomal protein S5 domain 2-like"/>
    <property type="match status" value="1"/>
</dbReference>
<dbReference type="PROSITE" id="PS00301">
    <property type="entry name" value="G_TR_1"/>
    <property type="match status" value="1"/>
</dbReference>
<name>A0A9N9TCF2_DIABA</name>
<dbReference type="PRINTS" id="PR00315">
    <property type="entry name" value="ELONGATNFCT"/>
</dbReference>
<dbReference type="SUPFAM" id="SSF50447">
    <property type="entry name" value="Translation proteins"/>
    <property type="match status" value="1"/>
</dbReference>
<protein>
    <recommendedName>
        <fullName evidence="6">Tr-type G domain-containing protein</fullName>
    </recommendedName>
</protein>
<dbReference type="GO" id="GO:0005525">
    <property type="term" value="F:GTP binding"/>
    <property type="evidence" value="ECO:0007669"/>
    <property type="project" value="UniProtKB-KW"/>
</dbReference>
<dbReference type="FunFam" id="3.30.70.240:FF:000001">
    <property type="entry name" value="Elongation factor G"/>
    <property type="match status" value="1"/>
</dbReference>
<dbReference type="InterPro" id="IPR005517">
    <property type="entry name" value="Transl_elong_EFG/EF2_IV"/>
</dbReference>
<dbReference type="InterPro" id="IPR031157">
    <property type="entry name" value="G_TR_CS"/>
</dbReference>
<dbReference type="InterPro" id="IPR020568">
    <property type="entry name" value="Ribosomal_Su5_D2-typ_SF"/>
</dbReference>
<dbReference type="InterPro" id="IPR035649">
    <property type="entry name" value="EFG_V"/>
</dbReference>
<dbReference type="PANTHER" id="PTHR43261">
    <property type="entry name" value="TRANSLATION ELONGATION FACTOR G-RELATED"/>
    <property type="match status" value="1"/>
</dbReference>
<evidence type="ECO:0000256" key="4">
    <source>
        <dbReference type="ARBA" id="ARBA00023128"/>
    </source>
</evidence>
<organism evidence="7 8">
    <name type="scientific">Diabrotica balteata</name>
    <name type="common">Banded cucumber beetle</name>
    <dbReference type="NCBI Taxonomy" id="107213"/>
    <lineage>
        <taxon>Eukaryota</taxon>
        <taxon>Metazoa</taxon>
        <taxon>Ecdysozoa</taxon>
        <taxon>Arthropoda</taxon>
        <taxon>Hexapoda</taxon>
        <taxon>Insecta</taxon>
        <taxon>Pterygota</taxon>
        <taxon>Neoptera</taxon>
        <taxon>Endopterygota</taxon>
        <taxon>Coleoptera</taxon>
        <taxon>Polyphaga</taxon>
        <taxon>Cucujiformia</taxon>
        <taxon>Chrysomeloidea</taxon>
        <taxon>Chrysomelidae</taxon>
        <taxon>Galerucinae</taxon>
        <taxon>Diabroticina</taxon>
        <taxon>Diabroticites</taxon>
        <taxon>Diabrotica</taxon>
    </lineage>
</organism>
<keyword evidence="3" id="KW-0648">Protein biosynthesis</keyword>
<dbReference type="GO" id="GO:0003746">
    <property type="term" value="F:translation elongation factor activity"/>
    <property type="evidence" value="ECO:0007669"/>
    <property type="project" value="UniProtKB-KW"/>
</dbReference>
<keyword evidence="4" id="KW-0496">Mitochondrion</keyword>
<dbReference type="InterPro" id="IPR014721">
    <property type="entry name" value="Ribsml_uS5_D2-typ_fold_subgr"/>
</dbReference>
<dbReference type="SMART" id="SM00889">
    <property type="entry name" value="EFG_IV"/>
    <property type="match status" value="1"/>
</dbReference>
<dbReference type="CDD" id="cd03713">
    <property type="entry name" value="EFG_mtEFG_C"/>
    <property type="match status" value="1"/>
</dbReference>
<dbReference type="InterPro" id="IPR009022">
    <property type="entry name" value="EFG_III"/>
</dbReference>
<proteinExistence type="predicted"/>
<dbReference type="PROSITE" id="PS51722">
    <property type="entry name" value="G_TR_2"/>
    <property type="match status" value="1"/>
</dbReference>
<dbReference type="Pfam" id="PF14492">
    <property type="entry name" value="EFG_III"/>
    <property type="match status" value="1"/>
</dbReference>
<evidence type="ECO:0000256" key="5">
    <source>
        <dbReference type="ARBA" id="ARBA00023134"/>
    </source>
</evidence>
<dbReference type="FunFam" id="3.30.70.870:FF:000001">
    <property type="entry name" value="Elongation factor G"/>
    <property type="match status" value="1"/>
</dbReference>
<keyword evidence="5" id="KW-0342">GTP-binding</keyword>
<keyword evidence="2" id="KW-0251">Elongation factor</keyword>
<keyword evidence="8" id="KW-1185">Reference proteome</keyword>
<dbReference type="Gene3D" id="2.40.30.10">
    <property type="entry name" value="Translation factors"/>
    <property type="match status" value="1"/>
</dbReference>
<dbReference type="Gene3D" id="3.30.70.870">
    <property type="entry name" value="Elongation Factor G (Translational Gtpase), domain 3"/>
    <property type="match status" value="1"/>
</dbReference>
<dbReference type="InterPro" id="IPR000795">
    <property type="entry name" value="T_Tr_GTP-bd_dom"/>
</dbReference>
<dbReference type="Pfam" id="PF00679">
    <property type="entry name" value="EFG_C"/>
    <property type="match status" value="1"/>
</dbReference>
<dbReference type="InterPro" id="IPR035647">
    <property type="entry name" value="EFG_III/V"/>
</dbReference>
<evidence type="ECO:0000256" key="3">
    <source>
        <dbReference type="ARBA" id="ARBA00022917"/>
    </source>
</evidence>
<dbReference type="CDD" id="cd01886">
    <property type="entry name" value="EF-G"/>
    <property type="match status" value="1"/>
</dbReference>
<evidence type="ECO:0000256" key="2">
    <source>
        <dbReference type="ARBA" id="ARBA00022768"/>
    </source>
</evidence>
<dbReference type="GO" id="GO:0032790">
    <property type="term" value="P:ribosome disassembly"/>
    <property type="evidence" value="ECO:0007669"/>
    <property type="project" value="TreeGrafter"/>
</dbReference>
<evidence type="ECO:0000259" key="6">
    <source>
        <dbReference type="PROSITE" id="PS51722"/>
    </source>
</evidence>
<dbReference type="CDD" id="cd16262">
    <property type="entry name" value="EFG_III"/>
    <property type="match status" value="1"/>
</dbReference>
<dbReference type="OrthoDB" id="198619at2759"/>
<dbReference type="Pfam" id="PF22042">
    <property type="entry name" value="EF-G_D2"/>
    <property type="match status" value="1"/>
</dbReference>
<dbReference type="GO" id="GO:0032543">
    <property type="term" value="P:mitochondrial translation"/>
    <property type="evidence" value="ECO:0007669"/>
    <property type="project" value="TreeGrafter"/>
</dbReference>
<reference evidence="7" key="1">
    <citation type="submission" date="2022-01" db="EMBL/GenBank/DDBJ databases">
        <authorList>
            <person name="King R."/>
        </authorList>
    </citation>
    <scope>NUCLEOTIDE SEQUENCE</scope>
</reference>
<evidence type="ECO:0000256" key="1">
    <source>
        <dbReference type="ARBA" id="ARBA00022741"/>
    </source>
</evidence>